<accession>A0A2R6XGP9</accession>
<sequence>MTILQINFKVDKMKVTPSVHGVLGQTYQETKQTYKKLHDARGKHGHKASEALVDGNMEDYLTSDILTPDCKYTQFEGRKNIVKRIHRVLMSTAGVIFSSDAGQEEIVDSCTGFGHELDCKMDLDF</sequence>
<protein>
    <submittedName>
        <fullName evidence="1">Uncharacterized protein</fullName>
    </submittedName>
</protein>
<dbReference type="AlphaFoldDB" id="A0A2R6XGP9"/>
<dbReference type="InterPro" id="IPR009646">
    <property type="entry name" value="Root_cap"/>
</dbReference>
<dbReference type="OMA" id="HWIGNIL"/>
<reference evidence="2" key="1">
    <citation type="journal article" date="2017" name="Cell">
        <title>Insights into land plant evolution garnered from the Marchantia polymorpha genome.</title>
        <authorList>
            <person name="Bowman J.L."/>
            <person name="Kohchi T."/>
            <person name="Yamato K.T."/>
            <person name="Jenkins J."/>
            <person name="Shu S."/>
            <person name="Ishizaki K."/>
            <person name="Yamaoka S."/>
            <person name="Nishihama R."/>
            <person name="Nakamura Y."/>
            <person name="Berger F."/>
            <person name="Adam C."/>
            <person name="Aki S.S."/>
            <person name="Althoff F."/>
            <person name="Araki T."/>
            <person name="Arteaga-Vazquez M.A."/>
            <person name="Balasubrmanian S."/>
            <person name="Barry K."/>
            <person name="Bauer D."/>
            <person name="Boehm C.R."/>
            <person name="Briginshaw L."/>
            <person name="Caballero-Perez J."/>
            <person name="Catarino B."/>
            <person name="Chen F."/>
            <person name="Chiyoda S."/>
            <person name="Chovatia M."/>
            <person name="Davies K.M."/>
            <person name="Delmans M."/>
            <person name="Demura T."/>
            <person name="Dierschke T."/>
            <person name="Dolan L."/>
            <person name="Dorantes-Acosta A.E."/>
            <person name="Eklund D.M."/>
            <person name="Florent S.N."/>
            <person name="Flores-Sandoval E."/>
            <person name="Fujiyama A."/>
            <person name="Fukuzawa H."/>
            <person name="Galik B."/>
            <person name="Grimanelli D."/>
            <person name="Grimwood J."/>
            <person name="Grossniklaus U."/>
            <person name="Hamada T."/>
            <person name="Haseloff J."/>
            <person name="Hetherington A.J."/>
            <person name="Higo A."/>
            <person name="Hirakawa Y."/>
            <person name="Hundley H.N."/>
            <person name="Ikeda Y."/>
            <person name="Inoue K."/>
            <person name="Inoue S.I."/>
            <person name="Ishida S."/>
            <person name="Jia Q."/>
            <person name="Kakita M."/>
            <person name="Kanazawa T."/>
            <person name="Kawai Y."/>
            <person name="Kawashima T."/>
            <person name="Kennedy M."/>
            <person name="Kinose K."/>
            <person name="Kinoshita T."/>
            <person name="Kohara Y."/>
            <person name="Koide E."/>
            <person name="Komatsu K."/>
            <person name="Kopischke S."/>
            <person name="Kubo M."/>
            <person name="Kyozuka J."/>
            <person name="Lagercrantz U."/>
            <person name="Lin S.S."/>
            <person name="Lindquist E."/>
            <person name="Lipzen A.M."/>
            <person name="Lu C.W."/>
            <person name="De Luna E."/>
            <person name="Martienssen R.A."/>
            <person name="Minamino N."/>
            <person name="Mizutani M."/>
            <person name="Mizutani M."/>
            <person name="Mochizuki N."/>
            <person name="Monte I."/>
            <person name="Mosher R."/>
            <person name="Nagasaki H."/>
            <person name="Nakagami H."/>
            <person name="Naramoto S."/>
            <person name="Nishitani K."/>
            <person name="Ohtani M."/>
            <person name="Okamoto T."/>
            <person name="Okumura M."/>
            <person name="Phillips J."/>
            <person name="Pollak B."/>
            <person name="Reinders A."/>
            <person name="Rovekamp M."/>
            <person name="Sano R."/>
            <person name="Sawa S."/>
            <person name="Schmid M.W."/>
            <person name="Shirakawa M."/>
            <person name="Solano R."/>
            <person name="Spunde A."/>
            <person name="Suetsugu N."/>
            <person name="Sugano S."/>
            <person name="Sugiyama A."/>
            <person name="Sun R."/>
            <person name="Suzuki Y."/>
            <person name="Takenaka M."/>
            <person name="Takezawa D."/>
            <person name="Tomogane H."/>
            <person name="Tsuzuki M."/>
            <person name="Ueda T."/>
            <person name="Umeda M."/>
            <person name="Ward J.M."/>
            <person name="Watanabe Y."/>
            <person name="Yazaki K."/>
            <person name="Yokoyama R."/>
            <person name="Yoshitake Y."/>
            <person name="Yotsui I."/>
            <person name="Zachgo S."/>
            <person name="Schmutz J."/>
        </authorList>
    </citation>
    <scope>NUCLEOTIDE SEQUENCE [LARGE SCALE GENOMIC DNA]</scope>
    <source>
        <strain evidence="2">Tak-1</strain>
    </source>
</reference>
<keyword evidence="2" id="KW-1185">Reference proteome</keyword>
<gene>
    <name evidence="1" type="ORF">MARPO_0015s0083</name>
</gene>
<proteinExistence type="predicted"/>
<dbReference type="PANTHER" id="PTHR31656">
    <property type="entry name" value="ROOT CAP DOMAIN-CONTAINING PROTEIN"/>
    <property type="match status" value="1"/>
</dbReference>
<organism evidence="1 2">
    <name type="scientific">Marchantia polymorpha</name>
    <name type="common">Common liverwort</name>
    <name type="synonym">Marchantia aquatica</name>
    <dbReference type="NCBI Taxonomy" id="3197"/>
    <lineage>
        <taxon>Eukaryota</taxon>
        <taxon>Viridiplantae</taxon>
        <taxon>Streptophyta</taxon>
        <taxon>Embryophyta</taxon>
        <taxon>Marchantiophyta</taxon>
        <taxon>Marchantiopsida</taxon>
        <taxon>Marchantiidae</taxon>
        <taxon>Marchantiales</taxon>
        <taxon>Marchantiaceae</taxon>
        <taxon>Marchantia</taxon>
    </lineage>
</organism>
<dbReference type="OrthoDB" id="1930517at2759"/>
<evidence type="ECO:0000313" key="1">
    <source>
        <dbReference type="EMBL" id="PTQ45276.1"/>
    </source>
</evidence>
<evidence type="ECO:0000313" key="2">
    <source>
        <dbReference type="Proteomes" id="UP000244005"/>
    </source>
</evidence>
<dbReference type="EMBL" id="KZ772687">
    <property type="protein sequence ID" value="PTQ45276.1"/>
    <property type="molecule type" value="Genomic_DNA"/>
</dbReference>
<dbReference type="Proteomes" id="UP000244005">
    <property type="component" value="Unassembled WGS sequence"/>
</dbReference>
<name>A0A2R6XGP9_MARPO</name>
<dbReference type="Pfam" id="PF06830">
    <property type="entry name" value="Root_cap"/>
    <property type="match status" value="1"/>
</dbReference>